<name>A0A485L8Y7_9STRA</name>
<feature type="region of interest" description="Disordered" evidence="1">
    <location>
        <begin position="736"/>
        <end position="761"/>
    </location>
</feature>
<feature type="region of interest" description="Disordered" evidence="1">
    <location>
        <begin position="1"/>
        <end position="80"/>
    </location>
</feature>
<evidence type="ECO:0000256" key="1">
    <source>
        <dbReference type="SAM" id="MobiDB-lite"/>
    </source>
</evidence>
<feature type="region of interest" description="Disordered" evidence="1">
    <location>
        <begin position="1090"/>
        <end position="1115"/>
    </location>
</feature>
<feature type="compositionally biased region" description="Basic and acidic residues" evidence="1">
    <location>
        <begin position="815"/>
        <end position="827"/>
    </location>
</feature>
<dbReference type="PROSITE" id="PS50096">
    <property type="entry name" value="IQ"/>
    <property type="match status" value="3"/>
</dbReference>
<feature type="region of interest" description="Disordered" evidence="1">
    <location>
        <begin position="544"/>
        <end position="618"/>
    </location>
</feature>
<dbReference type="InterPro" id="IPR000048">
    <property type="entry name" value="IQ_motif_EF-hand-BS"/>
</dbReference>
<accession>A0A485L8Y7</accession>
<dbReference type="AlphaFoldDB" id="A0A485L8Y7"/>
<feature type="region of interest" description="Disordered" evidence="1">
    <location>
        <begin position="815"/>
        <end position="841"/>
    </location>
</feature>
<organism evidence="3 4">
    <name type="scientific">Aphanomyces stellatus</name>
    <dbReference type="NCBI Taxonomy" id="120398"/>
    <lineage>
        <taxon>Eukaryota</taxon>
        <taxon>Sar</taxon>
        <taxon>Stramenopiles</taxon>
        <taxon>Oomycota</taxon>
        <taxon>Saprolegniomycetes</taxon>
        <taxon>Saprolegniales</taxon>
        <taxon>Verrucalvaceae</taxon>
        <taxon>Aphanomyces</taxon>
    </lineage>
</organism>
<dbReference type="EMBL" id="CAADRA010006070">
    <property type="protein sequence ID" value="VFT93923.1"/>
    <property type="molecule type" value="Genomic_DNA"/>
</dbReference>
<feature type="compositionally biased region" description="Basic residues" evidence="1">
    <location>
        <begin position="316"/>
        <end position="332"/>
    </location>
</feature>
<feature type="compositionally biased region" description="Basic residues" evidence="1">
    <location>
        <begin position="598"/>
        <end position="608"/>
    </location>
</feature>
<dbReference type="EMBL" id="VJMH01006049">
    <property type="protein sequence ID" value="KAF0691636.1"/>
    <property type="molecule type" value="Genomic_DNA"/>
</dbReference>
<feature type="compositionally biased region" description="Polar residues" evidence="1">
    <location>
        <begin position="1104"/>
        <end position="1115"/>
    </location>
</feature>
<reference evidence="3 4" key="1">
    <citation type="submission" date="2019-03" db="EMBL/GenBank/DDBJ databases">
        <authorList>
            <person name="Gaulin E."/>
            <person name="Dumas B."/>
        </authorList>
    </citation>
    <scope>NUCLEOTIDE SEQUENCE [LARGE SCALE GENOMIC DNA]</scope>
    <source>
        <strain evidence="3">CBS 568.67</strain>
    </source>
</reference>
<feature type="compositionally biased region" description="Polar residues" evidence="1">
    <location>
        <begin position="644"/>
        <end position="660"/>
    </location>
</feature>
<feature type="compositionally biased region" description="Pro residues" evidence="1">
    <location>
        <begin position="892"/>
        <end position="902"/>
    </location>
</feature>
<evidence type="ECO:0000313" key="4">
    <source>
        <dbReference type="Proteomes" id="UP000332933"/>
    </source>
</evidence>
<feature type="compositionally biased region" description="Polar residues" evidence="1">
    <location>
        <begin position="343"/>
        <end position="361"/>
    </location>
</feature>
<dbReference type="OrthoDB" id="70249at2759"/>
<feature type="region of interest" description="Disordered" evidence="1">
    <location>
        <begin position="310"/>
        <end position="436"/>
    </location>
</feature>
<feature type="compositionally biased region" description="Polar residues" evidence="1">
    <location>
        <begin position="371"/>
        <end position="388"/>
    </location>
</feature>
<feature type="region of interest" description="Disordered" evidence="1">
    <location>
        <begin position="632"/>
        <end position="686"/>
    </location>
</feature>
<reference evidence="2" key="2">
    <citation type="submission" date="2019-06" db="EMBL/GenBank/DDBJ databases">
        <title>Genomics analysis of Aphanomyces spp. identifies a new class of oomycete effector associated with host adaptation.</title>
        <authorList>
            <person name="Gaulin E."/>
        </authorList>
    </citation>
    <scope>NUCLEOTIDE SEQUENCE</scope>
    <source>
        <strain evidence="2">CBS 578.67</strain>
    </source>
</reference>
<feature type="compositionally biased region" description="Low complexity" evidence="1">
    <location>
        <begin position="588"/>
        <end position="597"/>
    </location>
</feature>
<dbReference type="SMART" id="SM00015">
    <property type="entry name" value="IQ"/>
    <property type="match status" value="3"/>
</dbReference>
<feature type="compositionally biased region" description="Polar residues" evidence="1">
    <location>
        <begin position="31"/>
        <end position="42"/>
    </location>
</feature>
<protein>
    <submittedName>
        <fullName evidence="3">Aste57867_17166 protein</fullName>
    </submittedName>
</protein>
<feature type="compositionally biased region" description="Polar residues" evidence="1">
    <location>
        <begin position="403"/>
        <end position="412"/>
    </location>
</feature>
<gene>
    <name evidence="3" type="primary">Aste57867_17166</name>
    <name evidence="2" type="ORF">As57867_017107</name>
    <name evidence="3" type="ORF">ASTE57867_17166</name>
</gene>
<feature type="compositionally biased region" description="Low complexity" evidence="1">
    <location>
        <begin position="903"/>
        <end position="918"/>
    </location>
</feature>
<feature type="region of interest" description="Disordered" evidence="1">
    <location>
        <begin position="863"/>
        <end position="919"/>
    </location>
</feature>
<feature type="compositionally biased region" description="Polar residues" evidence="1">
    <location>
        <begin position="737"/>
        <end position="746"/>
    </location>
</feature>
<sequence>MPTHAMEIGSRIVTKRKPKDASRRSILTPGQAPQVTRPQSAKLNAKFGDLTLQPTETTKKKRSRPTTARPRDPRFQPDYPQHESLQYNMLQVDENDNGDPLQPNATGAATLWSDDDDEDGDAVLDVEHALNPALMIPSCSKLKMLVVQAILEREECITTLHSGMREGWSPARLRTLVPALRMQSLAVVECVMSWKAAAADRCFLWDGASYLQKMVYDTDVLDPLLSRELGFDLVNNPFLSSVTLDAPQLKLLVACHTQNQDVVHCIARRVHFGTEDAPVDIATRLVLAMVAIVKEDMELQLQATLKDDAAWQPRPSAHHSNKKTKDRHRHQPPSKEKFRLDLSSATSSCAQDTSDAPASTEHSSRHRQGQRRTPATPTYSSPMATTPNLGRLSKQGAAAKSPPASTRTSARGLTSRVDKRRGKVDGGDDDNDDDRGHKLDLQHIFNLCNDVTSAASHLEKQMDVLETAQLAAVDPNAPRLVVPAPRASVEGLNIETRTTRRETTNRVHECAAMENPSTDTTLLRQDKDDLDVYMQELSARIATLKTLGNGGDEEERDPPEAILTRKSPGHRREAEGPTTRAANRRKSPTVQQQQTKQKTPKSVKKEKRREHDDASAPLAVDDDITWILANAAPASNDPPHNNVAAATTPPSVSSRPTATKSPKRLQRTDHTSTKKKKKTSMSTEQPAPVEVLLAPNVRGVKVKAYAHDGQPPESGAVQTKATIASDVVVPAHVSTAKAGSQNNSEVSRPHRRTSAAASHRARCVLQHRAAVKLQAWWRGQSVRRARHRHRRREAFAVATIEDFWRAHVCRRRQRQKENARRHEEHNHAATKLQTWQRRRAVTMRQDAAARQLQRQWRHYDATQRAALQQQHKASRRIQSTWRGRRRRRCVDPPSPEQPPPPHASTSSSPRPRRSLSPARTRDLVSHILGTAWELYCARYNAASVIQSCYWTYKFNQQHARLFSPPSADTAVASYQPTHSADADGIQDQYATDEFEDDVAPQPDDTDVHPQVLLAKYFVEWMTNRLRRIQYRELARRARLERLRQSFACWHVTSRASCRVRLAFVGWRDQALLERTKRVQTRAEFAQSAKAWKKMQGNVDRSKKQPTSGSSDTHNT</sequence>
<evidence type="ECO:0000313" key="2">
    <source>
        <dbReference type="EMBL" id="KAF0691636.1"/>
    </source>
</evidence>
<dbReference type="Proteomes" id="UP000332933">
    <property type="component" value="Unassembled WGS sequence"/>
</dbReference>
<keyword evidence="4" id="KW-1185">Reference proteome</keyword>
<proteinExistence type="predicted"/>
<evidence type="ECO:0000313" key="3">
    <source>
        <dbReference type="EMBL" id="VFT93923.1"/>
    </source>
</evidence>